<feature type="signal peptide" evidence="2">
    <location>
        <begin position="1"/>
        <end position="17"/>
    </location>
</feature>
<dbReference type="EMBL" id="JAFNEN010000031">
    <property type="protein sequence ID" value="KAG8199106.1"/>
    <property type="molecule type" value="Genomic_DNA"/>
</dbReference>
<keyword evidence="5" id="KW-1185">Reference proteome</keyword>
<proteinExistence type="predicted"/>
<evidence type="ECO:0000259" key="3">
    <source>
        <dbReference type="Pfam" id="PF03067"/>
    </source>
</evidence>
<feature type="compositionally biased region" description="Polar residues" evidence="1">
    <location>
        <begin position="242"/>
        <end position="259"/>
    </location>
</feature>
<feature type="domain" description="Chitin-binding type-4" evidence="3">
    <location>
        <begin position="18"/>
        <end position="208"/>
    </location>
</feature>
<name>A0AAV6VUF3_9ARAC</name>
<dbReference type="Pfam" id="PF03067">
    <property type="entry name" value="LPMO_10"/>
    <property type="match status" value="1"/>
</dbReference>
<accession>A0AAV6VUF3</accession>
<feature type="region of interest" description="Disordered" evidence="1">
    <location>
        <begin position="217"/>
        <end position="271"/>
    </location>
</feature>
<feature type="compositionally biased region" description="Low complexity" evidence="1">
    <location>
        <begin position="223"/>
        <end position="236"/>
    </location>
</feature>
<comment type="caution">
    <text evidence="4">The sequence shown here is derived from an EMBL/GenBank/DDBJ whole genome shotgun (WGS) entry which is preliminary data.</text>
</comment>
<protein>
    <recommendedName>
        <fullName evidence="3">Chitin-binding type-4 domain-containing protein</fullName>
    </recommendedName>
</protein>
<feature type="chain" id="PRO_5043462305" description="Chitin-binding type-4 domain-containing protein" evidence="2">
    <location>
        <begin position="18"/>
        <end position="305"/>
    </location>
</feature>
<sequence>MFIFLIVILYKIKSVWCHARLMEPPSRSSMWRHGYETPKNYDDDGLYCGGMQTQWKLNGGKCGVCGDPWHLPLPRPNEMGGRYGNGIIVRNYKPGQVIHTVVDITANHRGYFEFRLCPNKSPKKEVSQDCLDRNLLTILNSTSTRYHDVGNHGSTRVQLALQLPPGLTCKHCVFQWTYVAGNNWGRCKNETFALGCGAQETFKSCADISIGDKAPNPSVLSQTTTNKPAKTTSTKTIYPTKLPTTKTNFSKKLPTTNTPSKPPKDHNKKKFPVFRPTIRNRISFHELMDNIRKDPRLRWMLKPKN</sequence>
<dbReference type="Proteomes" id="UP000827092">
    <property type="component" value="Unassembled WGS sequence"/>
</dbReference>
<evidence type="ECO:0000313" key="4">
    <source>
        <dbReference type="EMBL" id="KAG8199106.1"/>
    </source>
</evidence>
<organism evidence="4 5">
    <name type="scientific">Oedothorax gibbosus</name>
    <dbReference type="NCBI Taxonomy" id="931172"/>
    <lineage>
        <taxon>Eukaryota</taxon>
        <taxon>Metazoa</taxon>
        <taxon>Ecdysozoa</taxon>
        <taxon>Arthropoda</taxon>
        <taxon>Chelicerata</taxon>
        <taxon>Arachnida</taxon>
        <taxon>Araneae</taxon>
        <taxon>Araneomorphae</taxon>
        <taxon>Entelegynae</taxon>
        <taxon>Araneoidea</taxon>
        <taxon>Linyphiidae</taxon>
        <taxon>Erigoninae</taxon>
        <taxon>Oedothorax</taxon>
    </lineage>
</organism>
<reference evidence="4 5" key="1">
    <citation type="journal article" date="2022" name="Nat. Ecol. Evol.">
        <title>A masculinizing supergene underlies an exaggerated male reproductive morph in a spider.</title>
        <authorList>
            <person name="Hendrickx F."/>
            <person name="De Corte Z."/>
            <person name="Sonet G."/>
            <person name="Van Belleghem S.M."/>
            <person name="Kostlbacher S."/>
            <person name="Vangestel C."/>
        </authorList>
    </citation>
    <scope>NUCLEOTIDE SEQUENCE [LARGE SCALE GENOMIC DNA]</scope>
    <source>
        <strain evidence="4">W744_W776</strain>
    </source>
</reference>
<evidence type="ECO:0000313" key="5">
    <source>
        <dbReference type="Proteomes" id="UP000827092"/>
    </source>
</evidence>
<gene>
    <name evidence="4" type="ORF">JTE90_016243</name>
</gene>
<keyword evidence="2" id="KW-0732">Signal</keyword>
<evidence type="ECO:0000256" key="2">
    <source>
        <dbReference type="SAM" id="SignalP"/>
    </source>
</evidence>
<evidence type="ECO:0000256" key="1">
    <source>
        <dbReference type="SAM" id="MobiDB-lite"/>
    </source>
</evidence>
<dbReference type="InterPro" id="IPR004302">
    <property type="entry name" value="Cellulose/chitin-bd_N"/>
</dbReference>
<dbReference type="AlphaFoldDB" id="A0AAV6VUF3"/>